<feature type="domain" description="NAD-dependent epimerase/dehydratase" evidence="1">
    <location>
        <begin position="3"/>
        <end position="167"/>
    </location>
</feature>
<dbReference type="PANTHER" id="PTHR48079:SF6">
    <property type="entry name" value="NAD(P)-BINDING DOMAIN-CONTAINING PROTEIN-RELATED"/>
    <property type="match status" value="1"/>
</dbReference>
<sequence>MTILVTGATGLVGTRLLPRLLGAGHDVRALVRAGQQAPEGVEAVEGDLLEPACLVEATEGITAVVHLAAVLRTPDPDLIRRANIEATHNLIEAVKNQSPQARVIMASTGLVYDHQLTHPAREDDPTNPAMPYPAAKVVAEKELRESGLTWNVLRFGFVYGDQDGHLESAPKLLGGWNWHPAQPMSLVHHRDIATAVNLALTGVFDGRTVNIVDDLPTTLHEIAQVVGAHYPESAEPVTDPYTGSLDGSLARSLGYEPTVRTVYQAAKDGLL</sequence>
<evidence type="ECO:0000313" key="3">
    <source>
        <dbReference type="Proteomes" id="UP001138997"/>
    </source>
</evidence>
<dbReference type="Gene3D" id="3.40.50.720">
    <property type="entry name" value="NAD(P)-binding Rossmann-like Domain"/>
    <property type="match status" value="1"/>
</dbReference>
<comment type="caution">
    <text evidence="2">The sequence shown here is derived from an EMBL/GenBank/DDBJ whole genome shotgun (WGS) entry which is preliminary data.</text>
</comment>
<dbReference type="Proteomes" id="UP001138997">
    <property type="component" value="Unassembled WGS sequence"/>
</dbReference>
<dbReference type="RefSeq" id="WP_231440321.1">
    <property type="nucleotide sequence ID" value="NZ_JAJOMB010000004.1"/>
</dbReference>
<dbReference type="GO" id="GO:0005737">
    <property type="term" value="C:cytoplasm"/>
    <property type="evidence" value="ECO:0007669"/>
    <property type="project" value="TreeGrafter"/>
</dbReference>
<proteinExistence type="predicted"/>
<dbReference type="InterPro" id="IPR036291">
    <property type="entry name" value="NAD(P)-bd_dom_sf"/>
</dbReference>
<dbReference type="GO" id="GO:0004029">
    <property type="term" value="F:aldehyde dehydrogenase (NAD+) activity"/>
    <property type="evidence" value="ECO:0007669"/>
    <property type="project" value="TreeGrafter"/>
</dbReference>
<reference evidence="2" key="1">
    <citation type="submission" date="2021-11" db="EMBL/GenBank/DDBJ databases">
        <title>Streptomyces corallinus and Kineosporia corallina sp. nov., two new coral-derived marine actinobacteria.</title>
        <authorList>
            <person name="Buangrab K."/>
            <person name="Sutthacheep M."/>
            <person name="Yeemin T."/>
            <person name="Harunari E."/>
            <person name="Igarashi Y."/>
            <person name="Sripreechasak P."/>
            <person name="Kanchanasin P."/>
            <person name="Tanasupawat S."/>
            <person name="Phongsopitanun W."/>
        </authorList>
    </citation>
    <scope>NUCLEOTIDE SEQUENCE</scope>
    <source>
        <strain evidence="2">JCM 31032</strain>
    </source>
</reference>
<dbReference type="InterPro" id="IPR051783">
    <property type="entry name" value="NAD(P)-dependent_oxidoreduct"/>
</dbReference>
<organism evidence="2 3">
    <name type="scientific">Kineosporia babensis</name>
    <dbReference type="NCBI Taxonomy" id="499548"/>
    <lineage>
        <taxon>Bacteria</taxon>
        <taxon>Bacillati</taxon>
        <taxon>Actinomycetota</taxon>
        <taxon>Actinomycetes</taxon>
        <taxon>Kineosporiales</taxon>
        <taxon>Kineosporiaceae</taxon>
        <taxon>Kineosporia</taxon>
    </lineage>
</organism>
<protein>
    <submittedName>
        <fullName evidence="2">NAD(P)-dependent oxidoreductase</fullName>
    </submittedName>
</protein>
<gene>
    <name evidence="2" type="ORF">LR394_09560</name>
</gene>
<keyword evidence="3" id="KW-1185">Reference proteome</keyword>
<dbReference type="Pfam" id="PF01370">
    <property type="entry name" value="Epimerase"/>
    <property type="match status" value="1"/>
</dbReference>
<dbReference type="InterPro" id="IPR001509">
    <property type="entry name" value="Epimerase_deHydtase"/>
</dbReference>
<dbReference type="AlphaFoldDB" id="A0A9X1SYL9"/>
<accession>A0A9X1SYL9</accession>
<dbReference type="PANTHER" id="PTHR48079">
    <property type="entry name" value="PROTEIN YEEZ"/>
    <property type="match status" value="1"/>
</dbReference>
<dbReference type="SUPFAM" id="SSF51735">
    <property type="entry name" value="NAD(P)-binding Rossmann-fold domains"/>
    <property type="match status" value="1"/>
</dbReference>
<dbReference type="EMBL" id="JAJOMB010000004">
    <property type="protein sequence ID" value="MCD5311143.1"/>
    <property type="molecule type" value="Genomic_DNA"/>
</dbReference>
<evidence type="ECO:0000313" key="2">
    <source>
        <dbReference type="EMBL" id="MCD5311143.1"/>
    </source>
</evidence>
<evidence type="ECO:0000259" key="1">
    <source>
        <dbReference type="Pfam" id="PF01370"/>
    </source>
</evidence>
<name>A0A9X1SYL9_9ACTN</name>